<comment type="caution">
    <text evidence="5">The sequence shown here is derived from an EMBL/GenBank/DDBJ whole genome shotgun (WGS) entry which is preliminary data.</text>
</comment>
<dbReference type="Pfam" id="PF17853">
    <property type="entry name" value="GGDEF_2"/>
    <property type="match status" value="1"/>
</dbReference>
<dbReference type="InterPro" id="IPR012914">
    <property type="entry name" value="PucR_dom"/>
</dbReference>
<dbReference type="Proteomes" id="UP000570361">
    <property type="component" value="Unassembled WGS sequence"/>
</dbReference>
<sequence length="571" mass="65077">METRRNLTAQEALSRPLFHGAELIAGAGGLSRTIRWVHILEITSFETLIHGEEMILTTGMGFQLTTDSSVAVAFVQALMDRNAACLCIELGPNFPAAPPELIELADRHNFPIILFPHTVRYVDITQDLHSIIINRHHLMLQELERLSREFHRLTLASQGALSVLKLLHKSTQAQLLYRPLTGKPIFFPPAASSEQTELLRIAAACSEEMGEIRPNAAPYLHEEEDRYFVLKPIGALEQTWATIMMVCTQRPGEFDYLLLDSAALSIAQELLRTRYMEERKLFSENLWMGELLNGGIEDEKQLKTLIGPDFKRLNESHYRVCLIEIDNLYDESLGMSDHEWEAVRIHLSLMLRSAMEKQAFRPLITLKNNRLVVIAFDLKSKLGSRARLTQALSVLWDIQGDERLKGLKLQAGVGQSHQQLRYAYDSYQEAIQALALHASYEQPVLFYEELGVFQLLLRLNDGQMLQQFIRGYLGPLLDHDQNKGSDLLLTLKVYLDHDGSKQIAAQKLFIVRQSLYYRLEKIAELLGEGFMSPENRIAIQVALRAYQLLHPEKFQGARRTNDRKPQRELGG</sequence>
<evidence type="ECO:0000259" key="2">
    <source>
        <dbReference type="Pfam" id="PF07905"/>
    </source>
</evidence>
<dbReference type="Pfam" id="PF07905">
    <property type="entry name" value="PucR"/>
    <property type="match status" value="1"/>
</dbReference>
<dbReference type="InterPro" id="IPR025736">
    <property type="entry name" value="PucR_C-HTH_dom"/>
</dbReference>
<organism evidence="5 6">
    <name type="scientific">Paenibacillus phyllosphaerae</name>
    <dbReference type="NCBI Taxonomy" id="274593"/>
    <lineage>
        <taxon>Bacteria</taxon>
        <taxon>Bacillati</taxon>
        <taxon>Bacillota</taxon>
        <taxon>Bacilli</taxon>
        <taxon>Bacillales</taxon>
        <taxon>Paenibacillaceae</taxon>
        <taxon>Paenibacillus</taxon>
    </lineage>
</organism>
<dbReference type="InterPro" id="IPR042070">
    <property type="entry name" value="PucR_C-HTH_sf"/>
</dbReference>
<dbReference type="Pfam" id="PF13556">
    <property type="entry name" value="HTH_30"/>
    <property type="match status" value="1"/>
</dbReference>
<dbReference type="PANTHER" id="PTHR33744">
    <property type="entry name" value="CARBOHYDRATE DIACID REGULATOR"/>
    <property type="match status" value="1"/>
</dbReference>
<dbReference type="InterPro" id="IPR051448">
    <property type="entry name" value="CdaR-like_regulators"/>
</dbReference>
<evidence type="ECO:0000259" key="4">
    <source>
        <dbReference type="Pfam" id="PF17853"/>
    </source>
</evidence>
<feature type="domain" description="PucR C-terminal helix-turn-helix" evidence="3">
    <location>
        <begin position="487"/>
        <end position="545"/>
    </location>
</feature>
<evidence type="ECO:0000313" key="5">
    <source>
        <dbReference type="EMBL" id="MBB3110769.1"/>
    </source>
</evidence>
<reference evidence="5 6" key="1">
    <citation type="submission" date="2020-08" db="EMBL/GenBank/DDBJ databases">
        <title>Genomic Encyclopedia of Type Strains, Phase III (KMG-III): the genomes of soil and plant-associated and newly described type strains.</title>
        <authorList>
            <person name="Whitman W."/>
        </authorList>
    </citation>
    <scope>NUCLEOTIDE SEQUENCE [LARGE SCALE GENOMIC DNA]</scope>
    <source>
        <strain evidence="5 6">CECT 5862</strain>
    </source>
</reference>
<gene>
    <name evidence="5" type="ORF">FHS18_002836</name>
</gene>
<dbReference type="PANTHER" id="PTHR33744:SF1">
    <property type="entry name" value="DNA-BINDING TRANSCRIPTIONAL ACTIVATOR ADER"/>
    <property type="match status" value="1"/>
</dbReference>
<evidence type="ECO:0000313" key="6">
    <source>
        <dbReference type="Proteomes" id="UP000570361"/>
    </source>
</evidence>
<feature type="domain" description="CdaR GGDEF-like" evidence="4">
    <location>
        <begin position="316"/>
        <end position="435"/>
    </location>
</feature>
<dbReference type="Gene3D" id="1.10.10.2840">
    <property type="entry name" value="PucR C-terminal helix-turn-helix domain"/>
    <property type="match status" value="1"/>
</dbReference>
<dbReference type="RefSeq" id="WP_183600656.1">
    <property type="nucleotide sequence ID" value="NZ_JACHXK010000005.1"/>
</dbReference>
<comment type="similarity">
    <text evidence="1">Belongs to the CdaR family.</text>
</comment>
<evidence type="ECO:0000259" key="3">
    <source>
        <dbReference type="Pfam" id="PF13556"/>
    </source>
</evidence>
<keyword evidence="6" id="KW-1185">Reference proteome</keyword>
<accession>A0A7W5AYE6</accession>
<dbReference type="InterPro" id="IPR041522">
    <property type="entry name" value="CdaR_GGDEF"/>
</dbReference>
<protein>
    <submittedName>
        <fullName evidence="5">Purine catabolism regulator</fullName>
    </submittedName>
</protein>
<dbReference type="AlphaFoldDB" id="A0A7W5AYE6"/>
<proteinExistence type="inferred from homology"/>
<evidence type="ECO:0000256" key="1">
    <source>
        <dbReference type="ARBA" id="ARBA00006754"/>
    </source>
</evidence>
<name>A0A7W5AYE6_9BACL</name>
<feature type="domain" description="Purine catabolism PurC-like" evidence="2">
    <location>
        <begin position="12"/>
        <end position="132"/>
    </location>
</feature>
<dbReference type="EMBL" id="JACHXK010000005">
    <property type="protein sequence ID" value="MBB3110769.1"/>
    <property type="molecule type" value="Genomic_DNA"/>
</dbReference>